<gene>
    <name evidence="1" type="ORF">GGI18_005231</name>
</gene>
<dbReference type="Proteomes" id="UP001140066">
    <property type="component" value="Unassembled WGS sequence"/>
</dbReference>
<comment type="caution">
    <text evidence="1">The sequence shown here is derived from an EMBL/GenBank/DDBJ whole genome shotgun (WGS) entry which is preliminary data.</text>
</comment>
<evidence type="ECO:0000313" key="1">
    <source>
        <dbReference type="EMBL" id="KAJ2770361.1"/>
    </source>
</evidence>
<organism evidence="1 2">
    <name type="scientific">Coemansia linderi</name>
    <dbReference type="NCBI Taxonomy" id="2663919"/>
    <lineage>
        <taxon>Eukaryota</taxon>
        <taxon>Fungi</taxon>
        <taxon>Fungi incertae sedis</taxon>
        <taxon>Zoopagomycota</taxon>
        <taxon>Kickxellomycotina</taxon>
        <taxon>Kickxellomycetes</taxon>
        <taxon>Kickxellales</taxon>
        <taxon>Kickxellaceae</taxon>
        <taxon>Coemansia</taxon>
    </lineage>
</organism>
<reference evidence="1" key="1">
    <citation type="submission" date="2022-07" db="EMBL/GenBank/DDBJ databases">
        <title>Phylogenomic reconstructions and comparative analyses of Kickxellomycotina fungi.</title>
        <authorList>
            <person name="Reynolds N.K."/>
            <person name="Stajich J.E."/>
            <person name="Barry K."/>
            <person name="Grigoriev I.V."/>
            <person name="Crous P."/>
            <person name="Smith M.E."/>
        </authorList>
    </citation>
    <scope>NUCLEOTIDE SEQUENCE</scope>
    <source>
        <strain evidence="1">BCRC 34191</strain>
    </source>
</reference>
<proteinExistence type="predicted"/>
<evidence type="ECO:0000313" key="2">
    <source>
        <dbReference type="Proteomes" id="UP001140066"/>
    </source>
</evidence>
<sequence length="196" mass="21874">MAELLQSIEKEELLVFWNKYINPSTAPAYTRIDVQMWSAKIWRPTVSDFKEYSAKTLALYGCLHSEGNVDFDMGKVDAFLATAIAARQEQPDIGSDADALLAELKSATLSESGAVYAEGKRKERATHTSTALDLAIKNHETFGNYTNVNRTNFATIGMDKTPDGLWIMADYKKLQATQEMYGSDLPVEVFVPKYGR</sequence>
<dbReference type="EMBL" id="JANBUK010002818">
    <property type="protein sequence ID" value="KAJ2770361.1"/>
    <property type="molecule type" value="Genomic_DNA"/>
</dbReference>
<keyword evidence="2" id="KW-1185">Reference proteome</keyword>
<accession>A0ACC1JZ24</accession>
<protein>
    <submittedName>
        <fullName evidence="1">Uncharacterized protein</fullName>
    </submittedName>
</protein>
<name>A0ACC1JZ24_9FUNG</name>